<name>A0A183FYM1_HELPZ</name>
<sequence length="116" mass="13032">MLGMMNSPADSVEFYATNQSCRNGLSEEDLKAFTEVKKKKSVTYTKDGRRMIDGKIEDADSSSAMSLWGNTLMRGAVRTHMNFAVNDEKKQNGREGEKNEHDEKPEEPGTVPCCRH</sequence>
<reference evidence="4" key="2">
    <citation type="submission" date="2019-09" db="UniProtKB">
        <authorList>
            <consortium name="WormBaseParasite"/>
        </authorList>
    </citation>
    <scope>IDENTIFICATION</scope>
</reference>
<reference evidence="2 3" key="1">
    <citation type="submission" date="2018-11" db="EMBL/GenBank/DDBJ databases">
        <authorList>
            <consortium name="Pathogen Informatics"/>
        </authorList>
    </citation>
    <scope>NUCLEOTIDE SEQUENCE [LARGE SCALE GENOMIC DNA]</scope>
</reference>
<dbReference type="OrthoDB" id="5821797at2759"/>
<dbReference type="PANTHER" id="PTHR38608">
    <property type="entry name" value="PROTEIN CBG07207"/>
    <property type="match status" value="1"/>
</dbReference>
<proteinExistence type="predicted"/>
<accession>A0A183FYM1</accession>
<evidence type="ECO:0000313" key="3">
    <source>
        <dbReference type="Proteomes" id="UP000050761"/>
    </source>
</evidence>
<accession>A0A3P8DNN7</accession>
<organism evidence="3 4">
    <name type="scientific">Heligmosomoides polygyrus</name>
    <name type="common">Parasitic roundworm</name>
    <dbReference type="NCBI Taxonomy" id="6339"/>
    <lineage>
        <taxon>Eukaryota</taxon>
        <taxon>Metazoa</taxon>
        <taxon>Ecdysozoa</taxon>
        <taxon>Nematoda</taxon>
        <taxon>Chromadorea</taxon>
        <taxon>Rhabditida</taxon>
        <taxon>Rhabditina</taxon>
        <taxon>Rhabditomorpha</taxon>
        <taxon>Strongyloidea</taxon>
        <taxon>Heligmosomidae</taxon>
        <taxon>Heligmosomoides</taxon>
    </lineage>
</organism>
<dbReference type="AlphaFoldDB" id="A0A183FYM1"/>
<dbReference type="WBParaSite" id="HPBE_0001375801-mRNA-1">
    <property type="protein sequence ID" value="HPBE_0001375801-mRNA-1"/>
    <property type="gene ID" value="HPBE_0001375801"/>
</dbReference>
<protein>
    <submittedName>
        <fullName evidence="2 4">Uncharacterized protein</fullName>
    </submittedName>
</protein>
<keyword evidence="3" id="KW-1185">Reference proteome</keyword>
<evidence type="ECO:0000313" key="2">
    <source>
        <dbReference type="EMBL" id="VDO97325.1"/>
    </source>
</evidence>
<dbReference type="EMBL" id="UZAH01028060">
    <property type="protein sequence ID" value="VDO97325.1"/>
    <property type="molecule type" value="Genomic_DNA"/>
</dbReference>
<feature type="compositionally biased region" description="Basic and acidic residues" evidence="1">
    <location>
        <begin position="86"/>
        <end position="107"/>
    </location>
</feature>
<dbReference type="PANTHER" id="PTHR38608:SF2">
    <property type="entry name" value="SIGNAL PEPTIDE PROTEIN"/>
    <property type="match status" value="1"/>
</dbReference>
<evidence type="ECO:0000313" key="4">
    <source>
        <dbReference type="WBParaSite" id="HPBE_0001375801-mRNA-1"/>
    </source>
</evidence>
<dbReference type="Proteomes" id="UP000050761">
    <property type="component" value="Unassembled WGS sequence"/>
</dbReference>
<gene>
    <name evidence="2" type="ORF">HPBE_LOCUS13759</name>
</gene>
<evidence type="ECO:0000256" key="1">
    <source>
        <dbReference type="SAM" id="MobiDB-lite"/>
    </source>
</evidence>
<feature type="region of interest" description="Disordered" evidence="1">
    <location>
        <begin position="84"/>
        <end position="116"/>
    </location>
</feature>